<sequence length="331" mass="38180">MHMSGHEEFPMLCFQANECLIGMKWRIKEEKLKSRKPVKSLKSKRFKANIPGVKYYLKLHPNGRNERDKNNVRVSCYLVFGMTKTINASFTISVKSASRNFKISCIFEKSNGRGNVLCTHEELVNPENKFFVDGILEVELDGKLTSHGLKRKAPESLSLAQLLLESDEDKDITIVVKNQEIKVHKLVLCVCSSVFRAELNSDFKEAKENKIEITDFLFEIVQIAIDFFYEKDIKEQINEKNSTELLRFSDKYNVKLLHDFMQTYLIEKLCECNVVEFANSSIISNAQDLREYSICFLLNLAGKSITIDGIEELEEEIKKELFQRSFLSASK</sequence>
<reference evidence="2" key="1">
    <citation type="submission" date="2022-11" db="UniProtKB">
        <authorList>
            <consortium name="WormBaseParasite"/>
        </authorList>
    </citation>
    <scope>IDENTIFICATION</scope>
</reference>
<evidence type="ECO:0000313" key="1">
    <source>
        <dbReference type="Proteomes" id="UP000887579"/>
    </source>
</evidence>
<proteinExistence type="predicted"/>
<dbReference type="Proteomes" id="UP000887579">
    <property type="component" value="Unplaced"/>
</dbReference>
<protein>
    <submittedName>
        <fullName evidence="2">BTB domain-containing protein</fullName>
    </submittedName>
</protein>
<evidence type="ECO:0000313" key="2">
    <source>
        <dbReference type="WBParaSite" id="ES5_v2.g11265.t1"/>
    </source>
</evidence>
<dbReference type="WBParaSite" id="ES5_v2.g11265.t1">
    <property type="protein sequence ID" value="ES5_v2.g11265.t1"/>
    <property type="gene ID" value="ES5_v2.g11265"/>
</dbReference>
<name>A0AC34F368_9BILA</name>
<organism evidence="1 2">
    <name type="scientific">Panagrolaimus sp. ES5</name>
    <dbReference type="NCBI Taxonomy" id="591445"/>
    <lineage>
        <taxon>Eukaryota</taxon>
        <taxon>Metazoa</taxon>
        <taxon>Ecdysozoa</taxon>
        <taxon>Nematoda</taxon>
        <taxon>Chromadorea</taxon>
        <taxon>Rhabditida</taxon>
        <taxon>Tylenchina</taxon>
        <taxon>Panagrolaimomorpha</taxon>
        <taxon>Panagrolaimoidea</taxon>
        <taxon>Panagrolaimidae</taxon>
        <taxon>Panagrolaimus</taxon>
    </lineage>
</organism>
<accession>A0AC34F368</accession>